<comment type="caution">
    <text evidence="2">The sequence shown here is derived from an EMBL/GenBank/DDBJ whole genome shotgun (WGS) entry which is preliminary data.</text>
</comment>
<dbReference type="Pfam" id="PF22322">
    <property type="entry name" value="DUF6973"/>
    <property type="match status" value="1"/>
</dbReference>
<evidence type="ECO:0000313" key="2">
    <source>
        <dbReference type="EMBL" id="MFD2277233.1"/>
    </source>
</evidence>
<organism evidence="2 3">
    <name type="scientific">Rubritalea spongiae</name>
    <dbReference type="NCBI Taxonomy" id="430797"/>
    <lineage>
        <taxon>Bacteria</taxon>
        <taxon>Pseudomonadati</taxon>
        <taxon>Verrucomicrobiota</taxon>
        <taxon>Verrucomicrobiia</taxon>
        <taxon>Verrucomicrobiales</taxon>
        <taxon>Rubritaleaceae</taxon>
        <taxon>Rubritalea</taxon>
    </lineage>
</organism>
<accession>A0ABW5E7G7</accession>
<proteinExistence type="predicted"/>
<dbReference type="InterPro" id="IPR054246">
    <property type="entry name" value="DUF6973"/>
</dbReference>
<evidence type="ECO:0000259" key="1">
    <source>
        <dbReference type="Pfam" id="PF22322"/>
    </source>
</evidence>
<name>A0ABW5E7G7_9BACT</name>
<gene>
    <name evidence="2" type="ORF">ACFSQZ_12195</name>
</gene>
<sequence length="355" mass="40083">MRTKSRGWKRIVSLLIKLGCVVLGLLFCLWASRNLIAESLMDDVVHAVEAKSHKVGVKLSSVESGQVRVSPGLEVTIPKVVAEFDLKESNKDQLRSNIEIEELSVKPAMLARARVDARNFEIQFHSEDLPPKFPFKSFSNGRYQSSALSVVNAQEAIKLVLERLKILFTENEVEADFNFFGTVQLEGREGEREDALLYTEDAGGGKKRLRFKLEDLQRIAKKANLHVGEDTLRVISEYPLRAPLIILLTRRAQEVSKAAKKEDSSFPEDAYRHVTWSFLLTKNFGEAFAKRITDSHETLDGNSPNERLMDYHNNAVAREFAVSGVKESEIRELVLVSPRVIRSPDEVAGYSELLR</sequence>
<protein>
    <submittedName>
        <fullName evidence="2">DUF6973 domain-containing protein</fullName>
    </submittedName>
</protein>
<dbReference type="RefSeq" id="WP_377093983.1">
    <property type="nucleotide sequence ID" value="NZ_JBHSJM010000001.1"/>
</dbReference>
<feature type="domain" description="DUF6973" evidence="1">
    <location>
        <begin position="235"/>
        <end position="329"/>
    </location>
</feature>
<keyword evidence="3" id="KW-1185">Reference proteome</keyword>
<reference evidence="3" key="1">
    <citation type="journal article" date="2019" name="Int. J. Syst. Evol. Microbiol.">
        <title>The Global Catalogue of Microorganisms (GCM) 10K type strain sequencing project: providing services to taxonomists for standard genome sequencing and annotation.</title>
        <authorList>
            <consortium name="The Broad Institute Genomics Platform"/>
            <consortium name="The Broad Institute Genome Sequencing Center for Infectious Disease"/>
            <person name="Wu L."/>
            <person name="Ma J."/>
        </authorList>
    </citation>
    <scope>NUCLEOTIDE SEQUENCE [LARGE SCALE GENOMIC DNA]</scope>
    <source>
        <strain evidence="3">JCM 16545</strain>
    </source>
</reference>
<dbReference type="EMBL" id="JBHUJC010000041">
    <property type="protein sequence ID" value="MFD2277233.1"/>
    <property type="molecule type" value="Genomic_DNA"/>
</dbReference>
<evidence type="ECO:0000313" key="3">
    <source>
        <dbReference type="Proteomes" id="UP001597297"/>
    </source>
</evidence>
<dbReference type="Proteomes" id="UP001597297">
    <property type="component" value="Unassembled WGS sequence"/>
</dbReference>